<feature type="transmembrane region" description="Helical" evidence="1">
    <location>
        <begin position="175"/>
        <end position="202"/>
    </location>
</feature>
<dbReference type="InterPro" id="IPR038731">
    <property type="entry name" value="RgtA/B/C-like"/>
</dbReference>
<feature type="domain" description="Glycosyltransferase RgtA/B/C/D-like" evidence="2">
    <location>
        <begin position="82"/>
        <end position="215"/>
    </location>
</feature>
<evidence type="ECO:0000256" key="1">
    <source>
        <dbReference type="SAM" id="Phobius"/>
    </source>
</evidence>
<keyword evidence="1" id="KW-0812">Transmembrane</keyword>
<evidence type="ECO:0000259" key="2">
    <source>
        <dbReference type="Pfam" id="PF13231"/>
    </source>
</evidence>
<evidence type="ECO:0000313" key="3">
    <source>
        <dbReference type="EMBL" id="CAA9451268.1"/>
    </source>
</evidence>
<feature type="transmembrane region" description="Helical" evidence="1">
    <location>
        <begin position="214"/>
        <end position="235"/>
    </location>
</feature>
<dbReference type="AlphaFoldDB" id="A0A6J4QT47"/>
<name>A0A6J4QT47_9ACTN</name>
<feature type="transmembrane region" description="Helical" evidence="1">
    <location>
        <begin position="330"/>
        <end position="347"/>
    </location>
</feature>
<feature type="transmembrane region" description="Helical" evidence="1">
    <location>
        <begin position="101"/>
        <end position="121"/>
    </location>
</feature>
<protein>
    <recommendedName>
        <fullName evidence="2">Glycosyltransferase RgtA/B/C/D-like domain-containing protein</fullName>
    </recommendedName>
</protein>
<proteinExistence type="predicted"/>
<keyword evidence="1" id="KW-1133">Transmembrane helix</keyword>
<accession>A0A6J4QT47</accession>
<dbReference type="EMBL" id="CADCVG010000041">
    <property type="protein sequence ID" value="CAA9451268.1"/>
    <property type="molecule type" value="Genomic_DNA"/>
</dbReference>
<feature type="transmembrane region" description="Helical" evidence="1">
    <location>
        <begin position="354"/>
        <end position="372"/>
    </location>
</feature>
<sequence length="516" mass="56947">MSSSVRGHTVSKSATRKDSRARVRELAFPLSILALAVFVYGLYGFDGVLLRDYSIYLYGGQRVADGVPPYAGVFDHKGPLAPMIAGLGVVISEIFGWDDIYTVRGVFFATACLAVVGVYLLGKNVFQSERAGLFAALTFLGFYGFAQPASSGPEPKTPMVLFEILCLLFATQKRWFWSGFFGSLAFLVWQLMGFFPFVTFLLAVLRPREERFGAALRAAAGISVPLLAILAYYYYHGALKYLLDGMYVFNTTYLVRGSFNLTPLLAGTAGNIILPYTTMLAPILIGLFVILRLYTRRPYEYRFAPILVTLPGPILWSIRDFQLADDFYVFLPYAAIGFGAFVAARLRRAESPRVPAALLAAILLAVAVGNTFEAINSSAAQRLTGTTVTLPVQRAGAEEIEARYGEDVKIASIGSPQVLVLLHRENPSPYLWLSAGVDGYIEGETPGGFDGWLDDLEASNPDVLTFLAEGQILFTQHLTYEHKRELMGRLNARYHTEKIGPWWVYVKNSLDEGDKA</sequence>
<reference evidence="3" key="1">
    <citation type="submission" date="2020-02" db="EMBL/GenBank/DDBJ databases">
        <authorList>
            <person name="Meier V. D."/>
        </authorList>
    </citation>
    <scope>NUCLEOTIDE SEQUENCE</scope>
    <source>
        <strain evidence="3">AVDCRST_MAG14</strain>
    </source>
</reference>
<gene>
    <name evidence="3" type="ORF">AVDCRST_MAG14-967</name>
</gene>
<feature type="transmembrane region" description="Helical" evidence="1">
    <location>
        <begin position="273"/>
        <end position="294"/>
    </location>
</feature>
<dbReference type="Pfam" id="PF13231">
    <property type="entry name" value="PMT_2"/>
    <property type="match status" value="1"/>
</dbReference>
<feature type="transmembrane region" description="Helical" evidence="1">
    <location>
        <begin position="26"/>
        <end position="45"/>
    </location>
</feature>
<keyword evidence="1" id="KW-0472">Membrane</keyword>
<feature type="transmembrane region" description="Helical" evidence="1">
    <location>
        <begin position="133"/>
        <end position="150"/>
    </location>
</feature>
<organism evidence="3">
    <name type="scientific">uncultured Rubrobacteraceae bacterium</name>
    <dbReference type="NCBI Taxonomy" id="349277"/>
    <lineage>
        <taxon>Bacteria</taxon>
        <taxon>Bacillati</taxon>
        <taxon>Actinomycetota</taxon>
        <taxon>Rubrobacteria</taxon>
        <taxon>Rubrobacterales</taxon>
        <taxon>Rubrobacteraceae</taxon>
        <taxon>environmental samples</taxon>
    </lineage>
</organism>